<proteinExistence type="predicted"/>
<evidence type="ECO:0008006" key="4">
    <source>
        <dbReference type="Google" id="ProtNLM"/>
    </source>
</evidence>
<gene>
    <name evidence="2" type="ORF">cyc_08851</name>
</gene>
<organism evidence="2 3">
    <name type="scientific">Cyclospora cayetanensis</name>
    <dbReference type="NCBI Taxonomy" id="88456"/>
    <lineage>
        <taxon>Eukaryota</taxon>
        <taxon>Sar</taxon>
        <taxon>Alveolata</taxon>
        <taxon>Apicomplexa</taxon>
        <taxon>Conoidasida</taxon>
        <taxon>Coccidia</taxon>
        <taxon>Eucoccidiorida</taxon>
        <taxon>Eimeriorina</taxon>
        <taxon>Eimeriidae</taxon>
        <taxon>Cyclospora</taxon>
    </lineage>
</organism>
<reference evidence="2 3" key="1">
    <citation type="journal article" date="2016" name="BMC Genomics">
        <title>Comparative genomics reveals Cyclospora cayetanensis possesses coccidia-like metabolism and invasion components but unique surface antigens.</title>
        <authorList>
            <person name="Liu S."/>
            <person name="Wang L."/>
            <person name="Zheng H."/>
            <person name="Xu Z."/>
            <person name="Roellig D.M."/>
            <person name="Li N."/>
            <person name="Frace M.A."/>
            <person name="Tang K."/>
            <person name="Arrowood M.J."/>
            <person name="Moss D.M."/>
            <person name="Zhang L."/>
            <person name="Feng Y."/>
            <person name="Xiao L."/>
        </authorList>
    </citation>
    <scope>NUCLEOTIDE SEQUENCE [LARGE SCALE GENOMIC DNA]</scope>
    <source>
        <strain evidence="2 3">CHN_HEN01</strain>
    </source>
</reference>
<dbReference type="InParanoid" id="A0A1D3CW12"/>
<evidence type="ECO:0000313" key="2">
    <source>
        <dbReference type="EMBL" id="OEH75386.1"/>
    </source>
</evidence>
<comment type="caution">
    <text evidence="2">The sequence shown here is derived from an EMBL/GenBank/DDBJ whole genome shotgun (WGS) entry which is preliminary data.</text>
</comment>
<evidence type="ECO:0000313" key="3">
    <source>
        <dbReference type="Proteomes" id="UP000095192"/>
    </source>
</evidence>
<dbReference type="Proteomes" id="UP000095192">
    <property type="component" value="Unassembled WGS sequence"/>
</dbReference>
<feature type="signal peptide" evidence="1">
    <location>
        <begin position="1"/>
        <end position="23"/>
    </location>
</feature>
<dbReference type="VEuPathDB" id="ToxoDB:cyc_08851"/>
<dbReference type="EMBL" id="JROU02001732">
    <property type="protein sequence ID" value="OEH75386.1"/>
    <property type="molecule type" value="Genomic_DNA"/>
</dbReference>
<accession>A0A1D3CW12</accession>
<evidence type="ECO:0000256" key="1">
    <source>
        <dbReference type="SAM" id="SignalP"/>
    </source>
</evidence>
<protein>
    <recommendedName>
        <fullName evidence="4">Secreted protein</fullName>
    </recommendedName>
</protein>
<feature type="chain" id="PRO_5008913949" description="Secreted protein" evidence="1">
    <location>
        <begin position="24"/>
        <end position="85"/>
    </location>
</feature>
<sequence>MLPCLLRALGAAVSVALNPPVGAVLRFARHAKQTLEAAMAGRGANSSNCSTKCRNGFGRCFMPSAASSCEACLGGWLFSSRDTAH</sequence>
<dbReference type="AlphaFoldDB" id="A0A1D3CW12"/>
<keyword evidence="3" id="KW-1185">Reference proteome</keyword>
<keyword evidence="1" id="KW-0732">Signal</keyword>
<name>A0A1D3CW12_9EIME</name>